<dbReference type="PANTHER" id="PTHR37423:SF2">
    <property type="entry name" value="MEMBRANE-BOUND LYTIC MUREIN TRANSGLYCOSYLASE C"/>
    <property type="match status" value="1"/>
</dbReference>
<name>A0ABR7NLV5_9FIRM</name>
<dbReference type="InterPro" id="IPR023346">
    <property type="entry name" value="Lysozyme-like_dom_sf"/>
</dbReference>
<dbReference type="Pfam" id="PF01464">
    <property type="entry name" value="SLT"/>
    <property type="match status" value="1"/>
</dbReference>
<proteinExistence type="predicted"/>
<evidence type="ECO:0000259" key="1">
    <source>
        <dbReference type="Pfam" id="PF01464"/>
    </source>
</evidence>
<dbReference type="EMBL" id="JACRTB010000023">
    <property type="protein sequence ID" value="MBC8577180.1"/>
    <property type="molecule type" value="Genomic_DNA"/>
</dbReference>
<organism evidence="2 3">
    <name type="scientific">Yanshouia hominis</name>
    <dbReference type="NCBI Taxonomy" id="2763673"/>
    <lineage>
        <taxon>Bacteria</taxon>
        <taxon>Bacillati</taxon>
        <taxon>Bacillota</taxon>
        <taxon>Clostridia</taxon>
        <taxon>Eubacteriales</taxon>
        <taxon>Oscillospiraceae</taxon>
        <taxon>Yanshouia</taxon>
    </lineage>
</organism>
<reference evidence="2 3" key="1">
    <citation type="submission" date="2020-08" db="EMBL/GenBank/DDBJ databases">
        <title>Genome public.</title>
        <authorList>
            <person name="Liu C."/>
            <person name="Sun Q."/>
        </authorList>
    </citation>
    <scope>NUCLEOTIDE SEQUENCE [LARGE SCALE GENOMIC DNA]</scope>
    <source>
        <strain evidence="2 3">BX1</strain>
    </source>
</reference>
<sequence>MNGKRRRREFLFPAAFVLIIVLALAGVRLVLTALYPLQYEELIDRYSKENGLSPAFVYGVIHTESRFRADAVSPIGARGLMQITEETFEWTQWRMGDTVTAYDDLFDPETNIRYGTRLLSLLLDEFGGEAEALAAYHAGWGSVKRWLSDAEHSADGIVLDNIPFTDTAWYVPKVLKTAGVYRRLYNK</sequence>
<gene>
    <name evidence="2" type="ORF">H8717_12275</name>
</gene>
<comment type="caution">
    <text evidence="2">The sequence shown here is derived from an EMBL/GenBank/DDBJ whole genome shotgun (WGS) entry which is preliminary data.</text>
</comment>
<dbReference type="RefSeq" id="WP_262400646.1">
    <property type="nucleotide sequence ID" value="NZ_JACRTB010000023.1"/>
</dbReference>
<protein>
    <submittedName>
        <fullName evidence="2">Lytic transglycosylase domain-containing protein</fullName>
    </submittedName>
</protein>
<dbReference type="SUPFAM" id="SSF53955">
    <property type="entry name" value="Lysozyme-like"/>
    <property type="match status" value="1"/>
</dbReference>
<dbReference type="InterPro" id="IPR008258">
    <property type="entry name" value="Transglycosylase_SLT_dom_1"/>
</dbReference>
<dbReference type="CDD" id="cd16896">
    <property type="entry name" value="LT_Slt70-like"/>
    <property type="match status" value="1"/>
</dbReference>
<feature type="domain" description="Transglycosylase SLT" evidence="1">
    <location>
        <begin position="42"/>
        <end position="153"/>
    </location>
</feature>
<dbReference type="PANTHER" id="PTHR37423">
    <property type="entry name" value="SOLUBLE LYTIC MUREIN TRANSGLYCOSYLASE-RELATED"/>
    <property type="match status" value="1"/>
</dbReference>
<dbReference type="Gene3D" id="1.10.530.10">
    <property type="match status" value="1"/>
</dbReference>
<keyword evidence="3" id="KW-1185">Reference proteome</keyword>
<evidence type="ECO:0000313" key="3">
    <source>
        <dbReference type="Proteomes" id="UP000658131"/>
    </source>
</evidence>
<accession>A0ABR7NLV5</accession>
<dbReference type="Proteomes" id="UP000658131">
    <property type="component" value="Unassembled WGS sequence"/>
</dbReference>
<evidence type="ECO:0000313" key="2">
    <source>
        <dbReference type="EMBL" id="MBC8577180.1"/>
    </source>
</evidence>